<accession>A0A6C0ILP9</accession>
<dbReference type="PROSITE" id="PS51192">
    <property type="entry name" value="HELICASE_ATP_BIND_1"/>
    <property type="match status" value="1"/>
</dbReference>
<feature type="compositionally biased region" description="Basic and acidic residues" evidence="1">
    <location>
        <begin position="13"/>
        <end position="35"/>
    </location>
</feature>
<dbReference type="InterPro" id="IPR027417">
    <property type="entry name" value="P-loop_NTPase"/>
</dbReference>
<protein>
    <recommendedName>
        <fullName evidence="2">Helicase ATP-binding domain-containing protein</fullName>
    </recommendedName>
</protein>
<dbReference type="Gene3D" id="3.40.50.300">
    <property type="entry name" value="P-loop containing nucleotide triphosphate hydrolases"/>
    <property type="match status" value="2"/>
</dbReference>
<sequence length="1393" mass="162721">MPRCPRGTRKNKKTGECEPYEKREQAKAEANSKSKTEKKKRKNKIKTLILEEDVVCNDFNRYSSTCNNIMENNEINEREQLEETNDNILYPSLNDPNFVEKISKKREFFDTQIDGTIHEDIKAHSDKLSKMPFELEPHQNFVRNFMSFQTPYNSLLLYHGLGTGKTCSAIGICEEMRDYMNQIGLNKKIIFIASENVQDNFKNQLFNENQLVIKGGLWSSKTCAGDKIIHEINPTNIKNIPKEKIVSMAKALIRSNYSFYGYEKFANYIHRVLTNNAIINDDEIKITPSMIKSLKKVFNGSLIVIDEVHNIRTVEKGDHTHCLLHRNTKDDRAKKQNIKNSRQDCTPFLLETLAKYCDNVRLLLLSATPMYNSYKEIIWLLNLMNVNDKRSRINMNDVFTSNGEIKEGGKELIARKATGYISFVKGENPYTFPYRIYPIIFNEKQSVLHHENKYPTYQLNLKRISEDSRKRIVDVYLNKMEKCNGCGNCQSCIYKYILNYLKRKENRRLTKKGDKMQLPGLEDMESFGYSYLQGLIQSLIIAFPYPEYVNVIRNIPQVNYGTNSNSISSQIIVENLDENLDENFESKSDEKIDDDNQNYNNKGGSSLDVAMDSDVSKDVEDNIDVQFDSQDENIVSPDELFGKKGLSRVVKFEEIVKPPFKGNYEYNENHDKFFSHKSIGKFSIKIKTVLDNIYNSLLDKPNDGIILIYSQYIDSGLIPMALALEEYGFSRFGKNTKSLFKEPPTSIVDVRTMKPLDKRTDFMPARYSLITGDSRFSPDNNFEVKALTNDDNKDGNKIKIVLISRSGSEGIDLKFIRQVHILDPWYNMNRIEQIIGRSVRNKSHKELPFEKRNVQIFMHGTLLDNNVEETADMYLYRVAEYKATQIGQITRILKENSVDCILNAEQQNFSEEKMNIEVEQILSNHMTVPNFNVGDKPFSSNCDFMETCEYNCQNNNKIDELNYDTYNENFINTNITTIINKIKQLFKKHFFYDKDTLIYQINIIKHYPLIQIFGALTYLIDNQEIIIDKFGREGRLINIDYLYLFQPSEISDINITLFERSNPVDFKNNKINIIINDDLKQEEEIDYDIINTINNTISFINNPYSDDINNEIIGDKNWYIDYNKILFKLTENLENYEDYKMNLLISHIIDNLGYIDKKNLLEYIFSLTSIKRDSIEFYIRDFFEKNISFIIGSSQYVFLYESNNVLNIFKITGRKIEILDDYTIKKMTSKEEFTSIKLRESINSQFLIGFYFYDKNNNNRVFKMKEMKSNKDRDTGARCVESNKNTIISQINRIVNKELFNTENTKLIKDNKGNKLQEKITRGELCVFAEMTLRFYEETKHNNERWFLNLDNAILSNVWNLFVNKSNIIVDKSENKNKKGNEPKKRGRKPINN</sequence>
<feature type="region of interest" description="Disordered" evidence="1">
    <location>
        <begin position="588"/>
        <end position="607"/>
    </location>
</feature>
<name>A0A6C0ILP9_9ZZZZ</name>
<feature type="compositionally biased region" description="Basic and acidic residues" evidence="1">
    <location>
        <begin position="1374"/>
        <end position="1384"/>
    </location>
</feature>
<evidence type="ECO:0000256" key="1">
    <source>
        <dbReference type="SAM" id="MobiDB-lite"/>
    </source>
</evidence>
<dbReference type="InterPro" id="IPR014001">
    <property type="entry name" value="Helicase_ATP-bd"/>
</dbReference>
<feature type="domain" description="Helicase ATP-binding" evidence="2">
    <location>
        <begin position="287"/>
        <end position="387"/>
    </location>
</feature>
<dbReference type="Pfam" id="PF00271">
    <property type="entry name" value="Helicase_C"/>
    <property type="match status" value="1"/>
</dbReference>
<organism evidence="3">
    <name type="scientific">viral metagenome</name>
    <dbReference type="NCBI Taxonomy" id="1070528"/>
    <lineage>
        <taxon>unclassified sequences</taxon>
        <taxon>metagenomes</taxon>
        <taxon>organismal metagenomes</taxon>
    </lineage>
</organism>
<dbReference type="SMART" id="SM00490">
    <property type="entry name" value="HELICc"/>
    <property type="match status" value="1"/>
</dbReference>
<dbReference type="SUPFAM" id="SSF52540">
    <property type="entry name" value="P-loop containing nucleoside triphosphate hydrolases"/>
    <property type="match status" value="2"/>
</dbReference>
<dbReference type="EMBL" id="MN740210">
    <property type="protein sequence ID" value="QHT93749.1"/>
    <property type="molecule type" value="Genomic_DNA"/>
</dbReference>
<dbReference type="InterPro" id="IPR001650">
    <property type="entry name" value="Helicase_C-like"/>
</dbReference>
<evidence type="ECO:0000313" key="3">
    <source>
        <dbReference type="EMBL" id="QHT93749.1"/>
    </source>
</evidence>
<feature type="compositionally biased region" description="Basic residues" evidence="1">
    <location>
        <begin position="1"/>
        <end position="12"/>
    </location>
</feature>
<evidence type="ECO:0000259" key="2">
    <source>
        <dbReference type="PROSITE" id="PS51192"/>
    </source>
</evidence>
<feature type="region of interest" description="Disordered" evidence="1">
    <location>
        <begin position="1"/>
        <end position="43"/>
    </location>
</feature>
<proteinExistence type="predicted"/>
<reference evidence="3" key="1">
    <citation type="journal article" date="2020" name="Nature">
        <title>Giant virus diversity and host interactions through global metagenomics.</title>
        <authorList>
            <person name="Schulz F."/>
            <person name="Roux S."/>
            <person name="Paez-Espino D."/>
            <person name="Jungbluth S."/>
            <person name="Walsh D.A."/>
            <person name="Denef V.J."/>
            <person name="McMahon K.D."/>
            <person name="Konstantinidis K.T."/>
            <person name="Eloe-Fadrosh E.A."/>
            <person name="Kyrpides N.C."/>
            <person name="Woyke T."/>
        </authorList>
    </citation>
    <scope>NUCLEOTIDE SEQUENCE</scope>
    <source>
        <strain evidence="3">GVMAG-M-3300024258-14</strain>
    </source>
</reference>
<feature type="region of interest" description="Disordered" evidence="1">
    <location>
        <begin position="1374"/>
        <end position="1393"/>
    </location>
</feature>